<sequence length="195" mass="20370">MRLSGGSGDPDLFVRVGSQPSQSTYDCASRGSSTTESCTVGSGTVHVLIYGYSAYSGVTLSASSGSTSGSPTSPTSPSGSFVCPGTLPSGYQCVSRNGVQAPVRFNLPTLHGTWVDTSFEVCMTLNSSGTSSFRYRGSTESNRRWGALVSSTGALQPNSSNYYVYTGSSDAQIALLTWTGSGFAGFNFRRISCPY</sequence>
<dbReference type="Gene3D" id="2.60.120.380">
    <property type="match status" value="1"/>
</dbReference>
<dbReference type="KEGG" id="pspc:Strain318_002878"/>
<evidence type="ECO:0000313" key="3">
    <source>
        <dbReference type="EMBL" id="WKW16462.1"/>
    </source>
</evidence>
<dbReference type="AlphaFoldDB" id="A0AA49K293"/>
<gene>
    <name evidence="2" type="ORF">Strain138_002880</name>
    <name evidence="3" type="ORF">Strain318_002878</name>
</gene>
<feature type="compositionally biased region" description="Polar residues" evidence="1">
    <location>
        <begin position="18"/>
        <end position="34"/>
    </location>
</feature>
<accession>A0AA49Q687</accession>
<accession>A0AA49K293</accession>
<protein>
    <submittedName>
        <fullName evidence="3">Uncharacterized protein</fullName>
    </submittedName>
</protein>
<dbReference type="EMBL" id="CP130613">
    <property type="protein sequence ID" value="WKW16462.1"/>
    <property type="molecule type" value="Genomic_DNA"/>
</dbReference>
<reference evidence="3" key="1">
    <citation type="submission" date="2023-07" db="EMBL/GenBank/DDBJ databases">
        <authorList>
            <person name="Haufschild T."/>
            <person name="Kallscheuer N."/>
            <person name="Hammer J."/>
            <person name="Kohn T."/>
            <person name="Kabuu M."/>
            <person name="Jogler M."/>
            <person name="Wohfarth N."/>
            <person name="Heuer A."/>
            <person name="Rohde M."/>
            <person name="van Teeseling M.C.F."/>
            <person name="Jogler C."/>
        </authorList>
    </citation>
    <scope>NUCLEOTIDE SEQUENCE</scope>
    <source>
        <strain evidence="2">Strain 138</strain>
        <strain evidence="3">Strain 318</strain>
    </source>
</reference>
<evidence type="ECO:0000313" key="2">
    <source>
        <dbReference type="EMBL" id="WKW13556.1"/>
    </source>
</evidence>
<organism evidence="3 4">
    <name type="scientific">Pseudogemmatithrix spongiicola</name>
    <dbReference type="NCBI Taxonomy" id="3062599"/>
    <lineage>
        <taxon>Bacteria</taxon>
        <taxon>Pseudomonadati</taxon>
        <taxon>Gemmatimonadota</taxon>
        <taxon>Gemmatimonadia</taxon>
        <taxon>Gemmatimonadales</taxon>
        <taxon>Gemmatimonadaceae</taxon>
        <taxon>Pseudogemmatithrix</taxon>
    </lineage>
</organism>
<feature type="region of interest" description="Disordered" evidence="1">
    <location>
        <begin position="1"/>
        <end position="34"/>
    </location>
</feature>
<proteinExistence type="predicted"/>
<keyword evidence="4" id="KW-1185">Reference proteome</keyword>
<dbReference type="EMBL" id="CP130612">
    <property type="protein sequence ID" value="WKW13556.1"/>
    <property type="molecule type" value="Genomic_DNA"/>
</dbReference>
<evidence type="ECO:0000313" key="4">
    <source>
        <dbReference type="Proteomes" id="UP001229955"/>
    </source>
</evidence>
<name>A0AA49K293_9BACT</name>
<evidence type="ECO:0000256" key="1">
    <source>
        <dbReference type="SAM" id="MobiDB-lite"/>
    </source>
</evidence>
<dbReference type="Proteomes" id="UP001229955">
    <property type="component" value="Chromosome"/>
</dbReference>